<feature type="compositionally biased region" description="Polar residues" evidence="1">
    <location>
        <begin position="1"/>
        <end position="11"/>
    </location>
</feature>
<dbReference type="InterPro" id="IPR036047">
    <property type="entry name" value="F-box-like_dom_sf"/>
</dbReference>
<dbReference type="Pfam" id="PF00646">
    <property type="entry name" value="F-box"/>
    <property type="match status" value="1"/>
</dbReference>
<reference evidence="3" key="1">
    <citation type="submission" date="2023-06" db="EMBL/GenBank/DDBJ databases">
        <title>Genome-scale phylogeny and comparative genomics of the fungal order Sordariales.</title>
        <authorList>
            <consortium name="Lawrence Berkeley National Laboratory"/>
            <person name="Hensen N."/>
            <person name="Bonometti L."/>
            <person name="Westerberg I."/>
            <person name="Brannstrom I.O."/>
            <person name="Guillou S."/>
            <person name="Cros-Aarteil S."/>
            <person name="Calhoun S."/>
            <person name="Haridas S."/>
            <person name="Kuo A."/>
            <person name="Mondo S."/>
            <person name="Pangilinan J."/>
            <person name="Riley R."/>
            <person name="Labutti K."/>
            <person name="Andreopoulos B."/>
            <person name="Lipzen A."/>
            <person name="Chen C."/>
            <person name="Yanf M."/>
            <person name="Daum C."/>
            <person name="Ng V."/>
            <person name="Clum A."/>
            <person name="Steindorff A."/>
            <person name="Ohm R."/>
            <person name="Martin F."/>
            <person name="Silar P."/>
            <person name="Natvig D."/>
            <person name="Lalanne C."/>
            <person name="Gautier V."/>
            <person name="Ament-Velasquez S.L."/>
            <person name="Kruys A."/>
            <person name="Hutchinson M.I."/>
            <person name="Powell A.J."/>
            <person name="Barry K."/>
            <person name="Miller A.N."/>
            <person name="Grigoriev I.V."/>
            <person name="Debuchy R."/>
            <person name="Gladieux P."/>
            <person name="Thoren M.H."/>
            <person name="Johannesson H."/>
        </authorList>
    </citation>
    <scope>NUCLEOTIDE SEQUENCE</scope>
    <source>
        <strain evidence="3">SMH2532-1</strain>
    </source>
</reference>
<dbReference type="InterPro" id="IPR001810">
    <property type="entry name" value="F-box_dom"/>
</dbReference>
<accession>A0AA40CKU7</accession>
<organism evidence="3 4">
    <name type="scientific">Cercophora newfieldiana</name>
    <dbReference type="NCBI Taxonomy" id="92897"/>
    <lineage>
        <taxon>Eukaryota</taxon>
        <taxon>Fungi</taxon>
        <taxon>Dikarya</taxon>
        <taxon>Ascomycota</taxon>
        <taxon>Pezizomycotina</taxon>
        <taxon>Sordariomycetes</taxon>
        <taxon>Sordariomycetidae</taxon>
        <taxon>Sordariales</taxon>
        <taxon>Lasiosphaeriaceae</taxon>
        <taxon>Cercophora</taxon>
    </lineage>
</organism>
<evidence type="ECO:0000256" key="1">
    <source>
        <dbReference type="SAM" id="MobiDB-lite"/>
    </source>
</evidence>
<gene>
    <name evidence="3" type="ORF">B0T16DRAFT_462123</name>
</gene>
<dbReference type="SUPFAM" id="SSF81383">
    <property type="entry name" value="F-box domain"/>
    <property type="match status" value="1"/>
</dbReference>
<feature type="region of interest" description="Disordered" evidence="1">
    <location>
        <begin position="1"/>
        <end position="37"/>
    </location>
</feature>
<evidence type="ECO:0000313" key="3">
    <source>
        <dbReference type="EMBL" id="KAK0642112.1"/>
    </source>
</evidence>
<evidence type="ECO:0000313" key="4">
    <source>
        <dbReference type="Proteomes" id="UP001174936"/>
    </source>
</evidence>
<keyword evidence="4" id="KW-1185">Reference proteome</keyword>
<sequence length="233" mass="26308">MAPPTSTNGASVRQDRERDLISAPFRDTEPYELCDPKDNDTKNRIFKAVTSGLSLLRNLSNRMQSIRQKVFNPGPAAISVFRDPQTDTPRSDMVAVASLGQLDRLPLEIQHDILSHIDILSSVRFSRVNKAAHKVLRSTIGYHIATTHAPAVLSAIAQLGMVCKNASSEAPTVYRNHPELLDLKSLLDLLLLSTRVYFRDGYFDHFKWCRKAQELWREAENKKEDGNDAEQEH</sequence>
<dbReference type="AlphaFoldDB" id="A0AA40CKU7"/>
<feature type="domain" description="F-box" evidence="2">
    <location>
        <begin position="99"/>
        <end position="145"/>
    </location>
</feature>
<dbReference type="PROSITE" id="PS50181">
    <property type="entry name" value="FBOX"/>
    <property type="match status" value="1"/>
</dbReference>
<name>A0AA40CKU7_9PEZI</name>
<protein>
    <recommendedName>
        <fullName evidence="2">F-box domain-containing protein</fullName>
    </recommendedName>
</protein>
<proteinExistence type="predicted"/>
<comment type="caution">
    <text evidence="3">The sequence shown here is derived from an EMBL/GenBank/DDBJ whole genome shotgun (WGS) entry which is preliminary data.</text>
</comment>
<dbReference type="Proteomes" id="UP001174936">
    <property type="component" value="Unassembled WGS sequence"/>
</dbReference>
<feature type="compositionally biased region" description="Basic and acidic residues" evidence="1">
    <location>
        <begin position="13"/>
        <end position="37"/>
    </location>
</feature>
<evidence type="ECO:0000259" key="2">
    <source>
        <dbReference type="PROSITE" id="PS50181"/>
    </source>
</evidence>
<dbReference type="CDD" id="cd09917">
    <property type="entry name" value="F-box_SF"/>
    <property type="match status" value="1"/>
</dbReference>
<dbReference type="EMBL" id="JAULSV010000006">
    <property type="protein sequence ID" value="KAK0642112.1"/>
    <property type="molecule type" value="Genomic_DNA"/>
</dbReference>